<dbReference type="InterPro" id="IPR036388">
    <property type="entry name" value="WH-like_DNA-bd_sf"/>
</dbReference>
<keyword evidence="3" id="KW-0804">Transcription</keyword>
<organism evidence="5">
    <name type="scientific">Mycobacterium sp. (strain MCS)</name>
    <dbReference type="NCBI Taxonomy" id="164756"/>
    <lineage>
        <taxon>Bacteria</taxon>
        <taxon>Bacillati</taxon>
        <taxon>Actinomycetota</taxon>
        <taxon>Actinomycetes</taxon>
        <taxon>Mycobacteriales</taxon>
        <taxon>Mycobacteriaceae</taxon>
        <taxon>Mycobacterium</taxon>
    </lineage>
</organism>
<reference evidence="5" key="1">
    <citation type="submission" date="2006-06" db="EMBL/GenBank/DDBJ databases">
        <title>Complete sequence of chromosome of Mycobacterium sp. MCS.</title>
        <authorList>
            <consortium name="US DOE Joint Genome Institute"/>
            <person name="Copeland A."/>
            <person name="Lucas S."/>
            <person name="Lapidus A."/>
            <person name="Barry K."/>
            <person name="Detter J.C."/>
            <person name="Glavina del Rio T."/>
            <person name="Hammon N."/>
            <person name="Israni S."/>
            <person name="Dalin E."/>
            <person name="Tice H."/>
            <person name="Pitluck S."/>
            <person name="Martinez M."/>
            <person name="Schmutz J."/>
            <person name="Larimer F."/>
            <person name="Land M."/>
            <person name="Hauser L."/>
            <person name="Kyrpides N."/>
            <person name="Kim E."/>
            <person name="Miller C.D."/>
            <person name="Hughes J.E."/>
            <person name="Anderson A.J."/>
            <person name="Sims R.C."/>
            <person name="Richardson P."/>
        </authorList>
    </citation>
    <scope>NUCLEOTIDE SEQUENCE [LARGE SCALE GENOMIC DNA]</scope>
    <source>
        <strain evidence="5">MCS</strain>
    </source>
</reference>
<dbReference type="KEGG" id="mmc:Mmcs_5248"/>
<dbReference type="PROSITE" id="PS50995">
    <property type="entry name" value="HTH_MARR_2"/>
    <property type="match status" value="1"/>
</dbReference>
<dbReference type="SMART" id="SM00347">
    <property type="entry name" value="HTH_MARR"/>
    <property type="match status" value="1"/>
</dbReference>
<keyword evidence="2" id="KW-0238">DNA-binding</keyword>
<dbReference type="Pfam" id="PF01047">
    <property type="entry name" value="MarR"/>
    <property type="match status" value="1"/>
</dbReference>
<evidence type="ECO:0000256" key="3">
    <source>
        <dbReference type="ARBA" id="ARBA00023163"/>
    </source>
</evidence>
<keyword evidence="1" id="KW-0805">Transcription regulation</keyword>
<evidence type="ECO:0000256" key="2">
    <source>
        <dbReference type="ARBA" id="ARBA00023125"/>
    </source>
</evidence>
<dbReference type="GO" id="GO:0003700">
    <property type="term" value="F:DNA-binding transcription factor activity"/>
    <property type="evidence" value="ECO:0007669"/>
    <property type="project" value="InterPro"/>
</dbReference>
<dbReference type="AlphaFoldDB" id="A0A5Q5BSH4"/>
<protein>
    <submittedName>
        <fullName evidence="5">Transcriptional regulator, MarR family</fullName>
    </submittedName>
</protein>
<feature type="domain" description="HTH marR-type" evidence="4">
    <location>
        <begin position="13"/>
        <end position="145"/>
    </location>
</feature>
<dbReference type="InterPro" id="IPR000835">
    <property type="entry name" value="HTH_MarR-typ"/>
</dbReference>
<sequence length="151" mass="16187">MAERAERSGVPTPAELSDDFFAAAKALRAHANATLREQGFTLARGKLLSILQRNGATRVSVLARKLDITTRSVTEAVDALERDGLVRRAPDPADRRAVLVSLTDRGSAVIDAAVQPRRAAMKRTFGALSPSQRTELAELLAILTASTRDPG</sequence>
<dbReference type="PRINTS" id="PR00598">
    <property type="entry name" value="HTHMARR"/>
</dbReference>
<dbReference type="PROSITE" id="PS01117">
    <property type="entry name" value="HTH_MARR_1"/>
    <property type="match status" value="1"/>
</dbReference>
<dbReference type="SUPFAM" id="SSF46785">
    <property type="entry name" value="Winged helix' DNA-binding domain"/>
    <property type="match status" value="1"/>
</dbReference>
<evidence type="ECO:0000313" key="5">
    <source>
        <dbReference type="EMBL" id="ABG11349.1"/>
    </source>
</evidence>
<dbReference type="GO" id="GO:0003677">
    <property type="term" value="F:DNA binding"/>
    <property type="evidence" value="ECO:0007669"/>
    <property type="project" value="UniProtKB-KW"/>
</dbReference>
<dbReference type="InterPro" id="IPR023187">
    <property type="entry name" value="Tscrpt_reg_MarR-type_CS"/>
</dbReference>
<dbReference type="Gene3D" id="1.10.10.10">
    <property type="entry name" value="Winged helix-like DNA-binding domain superfamily/Winged helix DNA-binding domain"/>
    <property type="match status" value="1"/>
</dbReference>
<gene>
    <name evidence="5" type="ordered locus">Mmcs_5248</name>
</gene>
<evidence type="ECO:0000259" key="4">
    <source>
        <dbReference type="PROSITE" id="PS50995"/>
    </source>
</evidence>
<accession>A0A5Q5BSH4</accession>
<dbReference type="PANTHER" id="PTHR42756:SF1">
    <property type="entry name" value="TRANSCRIPTIONAL REPRESSOR OF EMRAB OPERON"/>
    <property type="match status" value="1"/>
</dbReference>
<dbReference type="PANTHER" id="PTHR42756">
    <property type="entry name" value="TRANSCRIPTIONAL REGULATOR, MARR"/>
    <property type="match status" value="1"/>
</dbReference>
<dbReference type="InterPro" id="IPR036390">
    <property type="entry name" value="WH_DNA-bd_sf"/>
</dbReference>
<name>A0A5Q5BSH4_MYCSS</name>
<dbReference type="EMBL" id="CP000384">
    <property type="protein sequence ID" value="ABG11349.1"/>
    <property type="molecule type" value="Genomic_DNA"/>
</dbReference>
<proteinExistence type="predicted"/>
<evidence type="ECO:0000256" key="1">
    <source>
        <dbReference type="ARBA" id="ARBA00023015"/>
    </source>
</evidence>